<reference evidence="2 3" key="1">
    <citation type="journal article" date="2018" name="Front. Plant Sci.">
        <title>Red Clover (Trifolium pratense) and Zigzag Clover (T. medium) - A Picture of Genomic Similarities and Differences.</title>
        <authorList>
            <person name="Dluhosova J."/>
            <person name="Istvanek J."/>
            <person name="Nedelnik J."/>
            <person name="Repkova J."/>
        </authorList>
    </citation>
    <scope>NUCLEOTIDE SEQUENCE [LARGE SCALE GENOMIC DNA]</scope>
    <source>
        <strain evidence="3">cv. 10/8</strain>
        <tissue evidence="2">Leaf</tissue>
    </source>
</reference>
<dbReference type="PANTHER" id="PTHR33710:SF77">
    <property type="entry name" value="DNASE I-LIKE SUPERFAMILY PROTEIN"/>
    <property type="match status" value="1"/>
</dbReference>
<dbReference type="InterPro" id="IPR005135">
    <property type="entry name" value="Endo/exonuclease/phosphatase"/>
</dbReference>
<feature type="non-terminal residue" evidence="2">
    <location>
        <position position="119"/>
    </location>
</feature>
<dbReference type="EMBL" id="LXQA010193204">
    <property type="protein sequence ID" value="MCI32166.1"/>
    <property type="molecule type" value="Genomic_DNA"/>
</dbReference>
<dbReference type="SUPFAM" id="SSF56219">
    <property type="entry name" value="DNase I-like"/>
    <property type="match status" value="1"/>
</dbReference>
<dbReference type="PANTHER" id="PTHR33710">
    <property type="entry name" value="BNAC02G09200D PROTEIN"/>
    <property type="match status" value="1"/>
</dbReference>
<comment type="caution">
    <text evidence="2">The sequence shown here is derived from an EMBL/GenBank/DDBJ whole genome shotgun (WGS) entry which is preliminary data.</text>
</comment>
<dbReference type="Gene3D" id="3.60.10.10">
    <property type="entry name" value="Endonuclease/exonuclease/phosphatase"/>
    <property type="match status" value="1"/>
</dbReference>
<dbReference type="Proteomes" id="UP000265520">
    <property type="component" value="Unassembled WGS sequence"/>
</dbReference>
<organism evidence="2 3">
    <name type="scientific">Trifolium medium</name>
    <dbReference type="NCBI Taxonomy" id="97028"/>
    <lineage>
        <taxon>Eukaryota</taxon>
        <taxon>Viridiplantae</taxon>
        <taxon>Streptophyta</taxon>
        <taxon>Embryophyta</taxon>
        <taxon>Tracheophyta</taxon>
        <taxon>Spermatophyta</taxon>
        <taxon>Magnoliopsida</taxon>
        <taxon>eudicotyledons</taxon>
        <taxon>Gunneridae</taxon>
        <taxon>Pentapetalae</taxon>
        <taxon>rosids</taxon>
        <taxon>fabids</taxon>
        <taxon>Fabales</taxon>
        <taxon>Fabaceae</taxon>
        <taxon>Papilionoideae</taxon>
        <taxon>50 kb inversion clade</taxon>
        <taxon>NPAAA clade</taxon>
        <taxon>Hologalegina</taxon>
        <taxon>IRL clade</taxon>
        <taxon>Trifolieae</taxon>
        <taxon>Trifolium</taxon>
    </lineage>
</organism>
<protein>
    <recommendedName>
        <fullName evidence="1">Endonuclease/exonuclease/phosphatase domain-containing protein</fullName>
    </recommendedName>
</protein>
<dbReference type="AlphaFoldDB" id="A0A392R8H7"/>
<feature type="domain" description="Endonuclease/exonuclease/phosphatase" evidence="1">
    <location>
        <begin position="3"/>
        <end position="111"/>
    </location>
</feature>
<dbReference type="Pfam" id="PF03372">
    <property type="entry name" value="Exo_endo_phos"/>
    <property type="match status" value="1"/>
</dbReference>
<evidence type="ECO:0000259" key="1">
    <source>
        <dbReference type="Pfam" id="PF03372"/>
    </source>
</evidence>
<sequence>MLWHELKLYADQMREPWMLAGDFNDIACSAEKKGGVAASARKCNIFVERINSCHLLDLGYVGTKFTWRGPLYHGGGRIFERLDRALCNDVWRLEFSKAFVRTLPRLEFSDHHPILIYPF</sequence>
<keyword evidence="3" id="KW-1185">Reference proteome</keyword>
<dbReference type="GO" id="GO:0003824">
    <property type="term" value="F:catalytic activity"/>
    <property type="evidence" value="ECO:0007669"/>
    <property type="project" value="InterPro"/>
</dbReference>
<name>A0A392R8H7_9FABA</name>
<proteinExistence type="predicted"/>
<evidence type="ECO:0000313" key="3">
    <source>
        <dbReference type="Proteomes" id="UP000265520"/>
    </source>
</evidence>
<evidence type="ECO:0000313" key="2">
    <source>
        <dbReference type="EMBL" id="MCI32166.1"/>
    </source>
</evidence>
<dbReference type="InterPro" id="IPR036691">
    <property type="entry name" value="Endo/exonu/phosph_ase_sf"/>
</dbReference>
<accession>A0A392R8H7</accession>